<comment type="caution">
    <text evidence="3">The sequence shown here is derived from an EMBL/GenBank/DDBJ whole genome shotgun (WGS) entry which is preliminary data.</text>
</comment>
<accession>A0ABR5VUY1</accession>
<dbReference type="EMBL" id="LVCM01000007">
    <property type="protein sequence ID" value="KYL34914.1"/>
    <property type="molecule type" value="Genomic_DNA"/>
</dbReference>
<dbReference type="PIRSF" id="PIRSF034888">
    <property type="entry name" value="P-loop_UCP034888"/>
    <property type="match status" value="1"/>
</dbReference>
<dbReference type="Pfam" id="PF13175">
    <property type="entry name" value="AAA_15"/>
    <property type="match status" value="2"/>
</dbReference>
<name>A0ABR5VUY1_9GAMM</name>
<proteinExistence type="predicted"/>
<dbReference type="PANTHER" id="PTHR43581:SF2">
    <property type="entry name" value="EXCINUCLEASE ATPASE SUBUNIT"/>
    <property type="match status" value="1"/>
</dbReference>
<evidence type="ECO:0000259" key="1">
    <source>
        <dbReference type="Pfam" id="PF12476"/>
    </source>
</evidence>
<evidence type="ECO:0000259" key="2">
    <source>
        <dbReference type="Pfam" id="PF13175"/>
    </source>
</evidence>
<dbReference type="Gene3D" id="3.40.50.300">
    <property type="entry name" value="P-loop containing nucleotide triphosphate hydrolases"/>
    <property type="match status" value="1"/>
</dbReference>
<evidence type="ECO:0000313" key="4">
    <source>
        <dbReference type="Proteomes" id="UP000075621"/>
    </source>
</evidence>
<dbReference type="SUPFAM" id="SSF52540">
    <property type="entry name" value="P-loop containing nucleoside triphosphate hydrolases"/>
    <property type="match status" value="1"/>
</dbReference>
<dbReference type="InterPro" id="IPR014592">
    <property type="entry name" value="P-loop_UCP034888"/>
</dbReference>
<evidence type="ECO:0008006" key="5">
    <source>
        <dbReference type="Google" id="ProtNLM"/>
    </source>
</evidence>
<feature type="domain" description="Endonuclease GajA/Old nuclease/RecF-like AAA" evidence="2">
    <location>
        <begin position="163"/>
        <end position="295"/>
    </location>
</feature>
<dbReference type="InterPro" id="IPR027417">
    <property type="entry name" value="P-loop_NTPase"/>
</dbReference>
<feature type="domain" description="Endonuclease GajA/Old nuclease/RecF-like AAA" evidence="2">
    <location>
        <begin position="1"/>
        <end position="115"/>
    </location>
</feature>
<reference evidence="3 4" key="1">
    <citation type="submission" date="2016-03" db="EMBL/GenBank/DDBJ databases">
        <authorList>
            <person name="Zhang H."/>
            <person name="Liu R."/>
            <person name="Wang M."/>
            <person name="Wang H."/>
            <person name="Wang L."/>
            <person name="Song L."/>
        </authorList>
    </citation>
    <scope>NUCLEOTIDE SEQUENCE [LARGE SCALE GENOMIC DNA]</scope>
    <source>
        <strain evidence="3 4">DSM 16098</strain>
    </source>
</reference>
<protein>
    <recommendedName>
        <fullName evidence="5">ATPase AAA-type core domain-containing protein</fullName>
    </recommendedName>
</protein>
<dbReference type="PANTHER" id="PTHR43581">
    <property type="entry name" value="ATP/GTP PHOSPHATASE"/>
    <property type="match status" value="1"/>
</dbReference>
<gene>
    <name evidence="3" type="ORF">A2I98_08790</name>
</gene>
<dbReference type="InterPro" id="IPR041685">
    <property type="entry name" value="AAA_GajA/Old/RecF-like"/>
</dbReference>
<evidence type="ECO:0000313" key="3">
    <source>
        <dbReference type="EMBL" id="KYL34914.1"/>
    </source>
</evidence>
<organism evidence="3 4">
    <name type="scientific">Pseudoalteromonas agarivorans</name>
    <dbReference type="NCBI Taxonomy" id="176102"/>
    <lineage>
        <taxon>Bacteria</taxon>
        <taxon>Pseudomonadati</taxon>
        <taxon>Pseudomonadota</taxon>
        <taxon>Gammaproteobacteria</taxon>
        <taxon>Alteromonadales</taxon>
        <taxon>Pseudoalteromonadaceae</taxon>
        <taxon>Pseudoalteromonas</taxon>
    </lineage>
</organism>
<dbReference type="Proteomes" id="UP000075621">
    <property type="component" value="Unassembled WGS sequence"/>
</dbReference>
<sequence length="358" mass="40122">MIESVELENFKCYRSQPFPLSKLTVFCGSNSSGKSTVIQAFLLYYQNMINGNIGRKRIDFMGELINLGALEDVQCKKPGSKFLKVKIGKSSLVIDCEKFADSDYSVALEDDVELENELLDKGFVYISADRYGPKNSSDIKFSRAAFDVGIYGQYAFSEFDRLRDTNVINKNLARDITGEDKESYTVGEVLNSAMKKICPDFHIDTKKVAEMDKVTTKYSSVMGGRIRPSNVGFGFSCMFPIVLSGVCLAPGSILIVENPEVHLHPNAQSQLAQFLSYVSRNGVQILIETHSDHIINGIRVFTKHHPDFSGKAVINSISRKSEAIDPKINNIKLDKHGRFDSIEEGFFDQIQKDLMELF</sequence>
<dbReference type="RefSeq" id="WP_064384920.1">
    <property type="nucleotide sequence ID" value="NZ_LVCM01000007.1"/>
</dbReference>
<dbReference type="InterPro" id="IPR051396">
    <property type="entry name" value="Bact_Antivir_Def_Nuclease"/>
</dbReference>
<dbReference type="Pfam" id="PF12476">
    <property type="entry name" value="DUF3696"/>
    <property type="match status" value="1"/>
</dbReference>
<dbReference type="InterPro" id="IPR022532">
    <property type="entry name" value="DUF3696"/>
</dbReference>
<feature type="domain" description="DUF3696" evidence="1">
    <location>
        <begin position="325"/>
        <end position="357"/>
    </location>
</feature>